<dbReference type="PROSITE" id="PS00658">
    <property type="entry name" value="FORK_HEAD_2"/>
    <property type="match status" value="1"/>
</dbReference>
<reference evidence="9" key="1">
    <citation type="submission" date="2020-07" db="EMBL/GenBank/DDBJ databases">
        <title>The High-quality genome of the commercially important snow crab, Chionoecetes opilio.</title>
        <authorList>
            <person name="Jeong J.-H."/>
            <person name="Ryu S."/>
        </authorList>
    </citation>
    <scope>NUCLEOTIDE SEQUENCE</scope>
    <source>
        <strain evidence="9">MADBK_172401_WGS</strain>
        <tissue evidence="9">Digestive gland</tissue>
    </source>
</reference>
<evidence type="ECO:0000256" key="3">
    <source>
        <dbReference type="ARBA" id="ARBA00023125"/>
    </source>
</evidence>
<feature type="domain" description="Fork-head" evidence="8">
    <location>
        <begin position="134"/>
        <end position="219"/>
    </location>
</feature>
<comment type="caution">
    <text evidence="9">The sequence shown here is derived from an EMBL/GenBank/DDBJ whole genome shotgun (WGS) entry which is preliminary data.</text>
</comment>
<evidence type="ECO:0000256" key="4">
    <source>
        <dbReference type="ARBA" id="ARBA00023163"/>
    </source>
</evidence>
<accession>A0A8J4Y150</accession>
<dbReference type="GO" id="GO:0003700">
    <property type="term" value="F:DNA-binding transcription factor activity"/>
    <property type="evidence" value="ECO:0007669"/>
    <property type="project" value="InterPro"/>
</dbReference>
<feature type="compositionally biased region" description="Polar residues" evidence="7">
    <location>
        <begin position="106"/>
        <end position="120"/>
    </location>
</feature>
<dbReference type="PRINTS" id="PR00053">
    <property type="entry name" value="FORKHEAD"/>
</dbReference>
<dbReference type="InterPro" id="IPR001766">
    <property type="entry name" value="Fork_head_dom"/>
</dbReference>
<dbReference type="PROSITE" id="PS50039">
    <property type="entry name" value="FORK_HEAD_3"/>
    <property type="match status" value="1"/>
</dbReference>
<dbReference type="Gene3D" id="1.10.10.10">
    <property type="entry name" value="Winged helix-like DNA-binding domain superfamily/Winged helix DNA-binding domain"/>
    <property type="match status" value="1"/>
</dbReference>
<evidence type="ECO:0000313" key="10">
    <source>
        <dbReference type="Proteomes" id="UP000770661"/>
    </source>
</evidence>
<evidence type="ECO:0000256" key="5">
    <source>
        <dbReference type="ARBA" id="ARBA00023242"/>
    </source>
</evidence>
<dbReference type="SMART" id="SM00339">
    <property type="entry name" value="FH"/>
    <property type="match status" value="1"/>
</dbReference>
<dbReference type="Pfam" id="PF00250">
    <property type="entry name" value="Forkhead"/>
    <property type="match status" value="1"/>
</dbReference>
<evidence type="ECO:0000256" key="7">
    <source>
        <dbReference type="SAM" id="MobiDB-lite"/>
    </source>
</evidence>
<dbReference type="PANTHER" id="PTHR13962">
    <property type="entry name" value="FORKHEAD BOX PROTEIN N3-LIKE PROTEIN-RELATED"/>
    <property type="match status" value="1"/>
</dbReference>
<evidence type="ECO:0000256" key="1">
    <source>
        <dbReference type="ARBA" id="ARBA00004123"/>
    </source>
</evidence>
<comment type="subcellular location">
    <subcellularLocation>
        <location evidence="1 6">Nucleus</location>
    </subcellularLocation>
</comment>
<dbReference type="GO" id="GO:0000987">
    <property type="term" value="F:cis-regulatory region sequence-specific DNA binding"/>
    <property type="evidence" value="ECO:0007669"/>
    <property type="project" value="TreeGrafter"/>
</dbReference>
<keyword evidence="4" id="KW-0804">Transcription</keyword>
<dbReference type="Proteomes" id="UP000770661">
    <property type="component" value="Unassembled WGS sequence"/>
</dbReference>
<evidence type="ECO:0000256" key="6">
    <source>
        <dbReference type="PROSITE-ProRule" id="PRU00089"/>
    </source>
</evidence>
<proteinExistence type="predicted"/>
<feature type="region of interest" description="Disordered" evidence="7">
    <location>
        <begin position="62"/>
        <end position="131"/>
    </location>
</feature>
<keyword evidence="5 6" id="KW-0539">Nucleus</keyword>
<dbReference type="EMBL" id="JACEEZ010019228">
    <property type="protein sequence ID" value="KAG0715911.1"/>
    <property type="molecule type" value="Genomic_DNA"/>
</dbReference>
<keyword evidence="2" id="KW-0805">Transcription regulation</keyword>
<dbReference type="AlphaFoldDB" id="A0A8J4Y150"/>
<dbReference type="PANTHER" id="PTHR13962:SF22">
    <property type="entry name" value="FORKHEAD BOX PROTEIN N3-LIKE PROTEIN"/>
    <property type="match status" value="1"/>
</dbReference>
<dbReference type="InterPro" id="IPR047119">
    <property type="entry name" value="FOXN2/3-like"/>
</dbReference>
<dbReference type="InterPro" id="IPR036390">
    <property type="entry name" value="WH_DNA-bd_sf"/>
</dbReference>
<keyword evidence="3 6" id="KW-0238">DNA-binding</keyword>
<dbReference type="InterPro" id="IPR036388">
    <property type="entry name" value="WH-like_DNA-bd_sf"/>
</dbReference>
<organism evidence="9 10">
    <name type="scientific">Chionoecetes opilio</name>
    <name type="common">Atlantic snow crab</name>
    <name type="synonym">Cancer opilio</name>
    <dbReference type="NCBI Taxonomy" id="41210"/>
    <lineage>
        <taxon>Eukaryota</taxon>
        <taxon>Metazoa</taxon>
        <taxon>Ecdysozoa</taxon>
        <taxon>Arthropoda</taxon>
        <taxon>Crustacea</taxon>
        <taxon>Multicrustacea</taxon>
        <taxon>Malacostraca</taxon>
        <taxon>Eumalacostraca</taxon>
        <taxon>Eucarida</taxon>
        <taxon>Decapoda</taxon>
        <taxon>Pleocyemata</taxon>
        <taxon>Brachyura</taxon>
        <taxon>Eubrachyura</taxon>
        <taxon>Majoidea</taxon>
        <taxon>Majidae</taxon>
        <taxon>Chionoecetes</taxon>
    </lineage>
</organism>
<dbReference type="OrthoDB" id="6355246at2759"/>
<evidence type="ECO:0000259" key="8">
    <source>
        <dbReference type="PROSITE" id="PS50039"/>
    </source>
</evidence>
<keyword evidence="10" id="KW-1185">Reference proteome</keyword>
<feature type="DNA-binding region" description="Fork-head" evidence="6">
    <location>
        <begin position="134"/>
        <end position="219"/>
    </location>
</feature>
<protein>
    <submittedName>
        <fullName evidence="9">Forkhead box protein N3</fullName>
    </submittedName>
</protein>
<sequence>MTVLNRAHFCFYRYGTVCQGGFLGVALFPSDSNSVTISRGAIYLERHYNSLKQDTLVSTGTALSPVKTAPGSRGQSGAGEVVKAESPTSDYGEESSDALEPGELTLNDQPHTQPSRQQPIPYNPQIHADRSSAVNPAPSSCLIFMAIEDSNSKALPVKDIYAWILDHFPYFRNAPTGWKNSVRHNLSLNKCFRKVEKAPNLGKGSLWMVDPAYRPNLLQALSKTPFHPYSNLDRIYLVSTKSAYNR</sequence>
<dbReference type="GO" id="GO:0005634">
    <property type="term" value="C:nucleus"/>
    <property type="evidence" value="ECO:0007669"/>
    <property type="project" value="UniProtKB-SubCell"/>
</dbReference>
<gene>
    <name evidence="9" type="primary">foxn3</name>
    <name evidence="9" type="ORF">GWK47_001180</name>
</gene>
<dbReference type="InterPro" id="IPR030456">
    <property type="entry name" value="TF_fork_head_CS_2"/>
</dbReference>
<name>A0A8J4Y150_CHIOP</name>
<evidence type="ECO:0000313" key="9">
    <source>
        <dbReference type="EMBL" id="KAG0715911.1"/>
    </source>
</evidence>
<evidence type="ECO:0000256" key="2">
    <source>
        <dbReference type="ARBA" id="ARBA00023015"/>
    </source>
</evidence>
<dbReference type="SUPFAM" id="SSF46785">
    <property type="entry name" value="Winged helix' DNA-binding domain"/>
    <property type="match status" value="1"/>
</dbReference>